<reference evidence="3" key="1">
    <citation type="journal article" date="2019" name="Int. J. Syst. Evol. Microbiol.">
        <title>The Global Catalogue of Microorganisms (GCM) 10K type strain sequencing project: providing services to taxonomists for standard genome sequencing and annotation.</title>
        <authorList>
            <consortium name="The Broad Institute Genomics Platform"/>
            <consortium name="The Broad Institute Genome Sequencing Center for Infectious Disease"/>
            <person name="Wu L."/>
            <person name="Ma J."/>
        </authorList>
    </citation>
    <scope>NUCLEOTIDE SEQUENCE [LARGE SCALE GENOMIC DNA]</scope>
    <source>
        <strain evidence="3">CGMCC 4.7382</strain>
    </source>
</reference>
<evidence type="ECO:0000313" key="3">
    <source>
        <dbReference type="Proteomes" id="UP001596540"/>
    </source>
</evidence>
<gene>
    <name evidence="2" type="ORF">ACFQRF_25305</name>
</gene>
<evidence type="ECO:0000313" key="2">
    <source>
        <dbReference type="EMBL" id="MFC7331060.1"/>
    </source>
</evidence>
<dbReference type="EMBL" id="JBHTBH010000015">
    <property type="protein sequence ID" value="MFC7331060.1"/>
    <property type="molecule type" value="Genomic_DNA"/>
</dbReference>
<evidence type="ECO:0000256" key="1">
    <source>
        <dbReference type="ARBA" id="ARBA00023002"/>
    </source>
</evidence>
<organism evidence="2 3">
    <name type="scientific">Marinactinospora rubrisoli</name>
    <dbReference type="NCBI Taxonomy" id="2715399"/>
    <lineage>
        <taxon>Bacteria</taxon>
        <taxon>Bacillati</taxon>
        <taxon>Actinomycetota</taxon>
        <taxon>Actinomycetes</taxon>
        <taxon>Streptosporangiales</taxon>
        <taxon>Nocardiopsidaceae</taxon>
        <taxon>Marinactinospora</taxon>
    </lineage>
</organism>
<dbReference type="Proteomes" id="UP001596540">
    <property type="component" value="Unassembled WGS sequence"/>
</dbReference>
<dbReference type="PANTHER" id="PTHR35176:SF2">
    <property type="entry name" value="F420H(2)-DEPENDENT REDUCTASE RV1155"/>
    <property type="match status" value="1"/>
</dbReference>
<comment type="caution">
    <text evidence="2">The sequence shown here is derived from an EMBL/GenBank/DDBJ whole genome shotgun (WGS) entry which is preliminary data.</text>
</comment>
<keyword evidence="1" id="KW-0560">Oxidoreductase</keyword>
<accession>A0ABW2KNR6</accession>
<sequence length="149" mass="16074">MAVASGLDDVQTLIDRGGHRAVVSATRADGSIQSSVVVAGIVRHPVTGERVIGFTTPGTSVKLRLLRARPRATIVFQPDYHWASVGGGVDLVGHDDPFGGVDAERLRLLLREVFTAAGGSHDDWDAYDAAMERDRRTAVLIRPERVFAM</sequence>
<protein>
    <submittedName>
        <fullName evidence="2">Pyridoxamine 5'-phosphate oxidase</fullName>
    </submittedName>
</protein>
<dbReference type="PANTHER" id="PTHR35176">
    <property type="entry name" value="HEME OXYGENASE HI_0854-RELATED"/>
    <property type="match status" value="1"/>
</dbReference>
<dbReference type="InterPro" id="IPR052019">
    <property type="entry name" value="F420H2_bilvrd_red/Heme_oxyg"/>
</dbReference>
<dbReference type="SUPFAM" id="SSF50475">
    <property type="entry name" value="FMN-binding split barrel"/>
    <property type="match status" value="1"/>
</dbReference>
<dbReference type="InterPro" id="IPR012349">
    <property type="entry name" value="Split_barrel_FMN-bd"/>
</dbReference>
<dbReference type="RefSeq" id="WP_379873698.1">
    <property type="nucleotide sequence ID" value="NZ_JBHTBH010000015.1"/>
</dbReference>
<keyword evidence="3" id="KW-1185">Reference proteome</keyword>
<dbReference type="Gene3D" id="2.30.110.10">
    <property type="entry name" value="Electron Transport, Fmn-binding Protein, Chain A"/>
    <property type="match status" value="1"/>
</dbReference>
<name>A0ABW2KNR6_9ACTN</name>
<proteinExistence type="predicted"/>